<dbReference type="GO" id="GO:0006207">
    <property type="term" value="P:'de novo' pyrimidine nucleobase biosynthetic process"/>
    <property type="evidence" value="ECO:0007669"/>
    <property type="project" value="InterPro"/>
</dbReference>
<feature type="binding site" evidence="9 11">
    <location>
        <position position="223"/>
    </location>
    <ligand>
        <name>substrate</name>
    </ligand>
</feature>
<dbReference type="NCBIfam" id="TIGR01740">
    <property type="entry name" value="pyrF"/>
    <property type="match status" value="1"/>
</dbReference>
<feature type="domain" description="Orotidine 5'-phosphate decarboxylase" evidence="13">
    <location>
        <begin position="14"/>
        <end position="239"/>
    </location>
</feature>
<evidence type="ECO:0000256" key="11">
    <source>
        <dbReference type="PIRSR" id="PIRSR614732-2"/>
    </source>
</evidence>
<dbReference type="RefSeq" id="WP_069657075.1">
    <property type="nucleotide sequence ID" value="NZ_MIJF01000035.1"/>
</dbReference>
<dbReference type="EC" id="4.1.1.23" evidence="9"/>
<dbReference type="STRING" id="337097.BHF71_02635"/>
<dbReference type="GO" id="GO:0005829">
    <property type="term" value="C:cytosol"/>
    <property type="evidence" value="ECO:0007669"/>
    <property type="project" value="TreeGrafter"/>
</dbReference>
<evidence type="ECO:0000256" key="6">
    <source>
        <dbReference type="ARBA" id="ARBA00023239"/>
    </source>
</evidence>
<feature type="binding site" evidence="9 11">
    <location>
        <position position="20"/>
    </location>
    <ligand>
        <name>substrate</name>
    </ligand>
</feature>
<dbReference type="PROSITE" id="PS00156">
    <property type="entry name" value="OMPDECASE"/>
    <property type="match status" value="1"/>
</dbReference>
<dbReference type="InterPro" id="IPR018089">
    <property type="entry name" value="OMPdecase_AS"/>
</dbReference>
<dbReference type="PANTHER" id="PTHR32119:SF2">
    <property type="entry name" value="OROTIDINE 5'-PHOSPHATE DECARBOXYLASE"/>
    <property type="match status" value="1"/>
</dbReference>
<dbReference type="SMART" id="SM00934">
    <property type="entry name" value="OMPdecase"/>
    <property type="match status" value="1"/>
</dbReference>
<dbReference type="NCBIfam" id="NF001273">
    <property type="entry name" value="PRK00230.1"/>
    <property type="match status" value="1"/>
</dbReference>
<comment type="function">
    <text evidence="1 9">Catalyzes the decarboxylation of orotidine 5'-monophosphate (OMP) to uridine 5'-monophosphate (UMP).</text>
</comment>
<dbReference type="InterPro" id="IPR013785">
    <property type="entry name" value="Aldolase_TIM"/>
</dbReference>
<evidence type="ECO:0000259" key="13">
    <source>
        <dbReference type="SMART" id="SM00934"/>
    </source>
</evidence>
<dbReference type="InterPro" id="IPR047596">
    <property type="entry name" value="OMPdecase_bac"/>
</dbReference>
<dbReference type="FunFam" id="3.20.20.70:FF:000015">
    <property type="entry name" value="Orotidine 5'-phosphate decarboxylase"/>
    <property type="match status" value="1"/>
</dbReference>
<evidence type="ECO:0000313" key="15">
    <source>
        <dbReference type="Proteomes" id="UP000243739"/>
    </source>
</evidence>
<proteinExistence type="inferred from homology"/>
<dbReference type="InterPro" id="IPR014732">
    <property type="entry name" value="OMPdecase"/>
</dbReference>
<dbReference type="OrthoDB" id="9806203at2"/>
<feature type="binding site" evidence="9">
    <location>
        <begin position="69"/>
        <end position="78"/>
    </location>
    <ligand>
        <name>substrate</name>
    </ligand>
</feature>
<dbReference type="GO" id="GO:0004590">
    <property type="term" value="F:orotidine-5'-phosphate decarboxylase activity"/>
    <property type="evidence" value="ECO:0007669"/>
    <property type="project" value="UniProtKB-UniRule"/>
</dbReference>
<evidence type="ECO:0000256" key="1">
    <source>
        <dbReference type="ARBA" id="ARBA00002356"/>
    </source>
</evidence>
<comment type="subunit">
    <text evidence="3 9">Homodimer.</text>
</comment>
<feature type="binding site" evidence="9 11">
    <location>
        <position position="42"/>
    </location>
    <ligand>
        <name>substrate</name>
    </ligand>
</feature>
<comment type="pathway">
    <text evidence="2 9 12">Pyrimidine metabolism; UMP biosynthesis via de novo pathway; UMP from orotate: step 2/2.</text>
</comment>
<evidence type="ECO:0000313" key="14">
    <source>
        <dbReference type="EMBL" id="OEF99098.1"/>
    </source>
</evidence>
<feature type="binding site" evidence="9 11">
    <location>
        <position position="203"/>
    </location>
    <ligand>
        <name>substrate</name>
    </ligand>
</feature>
<accession>A0A1D2YTS7</accession>
<feature type="binding site" evidence="9 11">
    <location>
        <position position="194"/>
    </location>
    <ligand>
        <name>substrate</name>
    </ligand>
</feature>
<evidence type="ECO:0000256" key="7">
    <source>
        <dbReference type="ARBA" id="ARBA00049157"/>
    </source>
</evidence>
<comment type="catalytic activity">
    <reaction evidence="7 9 12">
        <text>orotidine 5'-phosphate + H(+) = UMP + CO2</text>
        <dbReference type="Rhea" id="RHEA:11596"/>
        <dbReference type="ChEBI" id="CHEBI:15378"/>
        <dbReference type="ChEBI" id="CHEBI:16526"/>
        <dbReference type="ChEBI" id="CHEBI:57538"/>
        <dbReference type="ChEBI" id="CHEBI:57865"/>
        <dbReference type="EC" id="4.1.1.23"/>
    </reaction>
</comment>
<evidence type="ECO:0000256" key="10">
    <source>
        <dbReference type="PIRSR" id="PIRSR614732-1"/>
    </source>
</evidence>
<dbReference type="EMBL" id="MIJF01000035">
    <property type="protein sequence ID" value="OEF99098.1"/>
    <property type="molecule type" value="Genomic_DNA"/>
</dbReference>
<dbReference type="PANTHER" id="PTHR32119">
    <property type="entry name" value="OROTIDINE 5'-PHOSPHATE DECARBOXYLASE"/>
    <property type="match status" value="1"/>
</dbReference>
<evidence type="ECO:0000256" key="5">
    <source>
        <dbReference type="ARBA" id="ARBA00022975"/>
    </source>
</evidence>
<evidence type="ECO:0000256" key="12">
    <source>
        <dbReference type="RuleBase" id="RU000512"/>
    </source>
</evidence>
<feature type="binding site" evidence="9 11">
    <location>
        <position position="224"/>
    </location>
    <ligand>
        <name>substrate</name>
    </ligand>
</feature>
<dbReference type="CDD" id="cd04725">
    <property type="entry name" value="OMP_decarboxylase_like"/>
    <property type="match status" value="1"/>
</dbReference>
<comment type="similarity">
    <text evidence="8 9">Belongs to the OMP decarboxylase family. Type 1 subfamily.</text>
</comment>
<evidence type="ECO:0000256" key="8">
    <source>
        <dbReference type="ARBA" id="ARBA00061012"/>
    </source>
</evidence>
<dbReference type="InterPro" id="IPR001754">
    <property type="entry name" value="OMPdeCOase_dom"/>
</dbReference>
<name>A0A1D2YTS7_9BACI</name>
<dbReference type="HAMAP" id="MF_01200_B">
    <property type="entry name" value="OMPdecase_type1_B"/>
    <property type="match status" value="1"/>
</dbReference>
<dbReference type="Gene3D" id="3.20.20.70">
    <property type="entry name" value="Aldolase class I"/>
    <property type="match status" value="1"/>
</dbReference>
<protein>
    <recommendedName>
        <fullName evidence="9">Orotidine 5'-phosphate decarboxylase</fullName>
        <ecNumber evidence="9">4.1.1.23</ecNumber>
    </recommendedName>
    <alternativeName>
        <fullName evidence="9">OMP decarboxylase</fullName>
        <shortName evidence="9">OMPDCase</shortName>
        <shortName evidence="9">OMPdecase</shortName>
    </alternativeName>
</protein>
<dbReference type="AlphaFoldDB" id="A0A1D2YTS7"/>
<feature type="active site" description="For OMPdecase activity" evidence="10">
    <location>
        <position position="74"/>
    </location>
</feature>
<feature type="binding site" evidence="9 11">
    <location>
        <position position="132"/>
    </location>
    <ligand>
        <name>substrate</name>
    </ligand>
</feature>
<feature type="active site" description="For OMPdecase activity" evidence="10">
    <location>
        <position position="71"/>
    </location>
</feature>
<keyword evidence="6 9" id="KW-0456">Lyase</keyword>
<evidence type="ECO:0000256" key="3">
    <source>
        <dbReference type="ARBA" id="ARBA00011738"/>
    </source>
</evidence>
<keyword evidence="4 9" id="KW-0210">Decarboxylase</keyword>
<keyword evidence="15" id="KW-1185">Reference proteome</keyword>
<feature type="active site" description="For OMPdecase activity" evidence="10">
    <location>
        <position position="69"/>
    </location>
</feature>
<sequence length="248" mass="27617">MTLTEKKSIDYRDRIIVALDVKSKTEALELLARLENQVKFVKVGMELFYAEGYPLIELLKKRNLRIFLDLKMHDIPNTVGRTTAQLTRLGVDMFNLHVAGGSKMMEEARNQMERALIARQERPLLIGVTQLTSTDERILREEIGIAKSVKEIVLHYAKLAKKSGLDGVVSSALEVKSVKEACGPSFLTVTPGIRLAGESAHDQKRITTPKQAINLGSDYLVIGRSITKAENPAKTFETIVNSLNKLSN</sequence>
<dbReference type="SUPFAM" id="SSF51366">
    <property type="entry name" value="Ribulose-phoshate binding barrel"/>
    <property type="match status" value="1"/>
</dbReference>
<dbReference type="GO" id="GO:0044205">
    <property type="term" value="P:'de novo' UMP biosynthetic process"/>
    <property type="evidence" value="ECO:0007669"/>
    <property type="project" value="UniProtKB-UniRule"/>
</dbReference>
<dbReference type="UniPathway" id="UPA00070">
    <property type="reaction ID" value="UER00120"/>
</dbReference>
<comment type="caution">
    <text evidence="14">The sequence shown here is derived from an EMBL/GenBank/DDBJ whole genome shotgun (WGS) entry which is preliminary data.</text>
</comment>
<gene>
    <name evidence="9" type="primary">pyrF</name>
    <name evidence="14" type="ORF">BHF71_02635</name>
</gene>
<evidence type="ECO:0000256" key="2">
    <source>
        <dbReference type="ARBA" id="ARBA00004861"/>
    </source>
</evidence>
<evidence type="ECO:0000256" key="4">
    <source>
        <dbReference type="ARBA" id="ARBA00022793"/>
    </source>
</evidence>
<dbReference type="Pfam" id="PF00215">
    <property type="entry name" value="OMPdecase"/>
    <property type="match status" value="1"/>
</dbReference>
<reference evidence="14 15" key="1">
    <citation type="submission" date="2016-09" db="EMBL/GenBank/DDBJ databases">
        <title>Draft genome sequence for the type strain of Vulcanibacillus modesticaldus BR, a strictly anaerobic, moderately thermophilic, and nitrate-reducing bacterium from deep sea-hydrothermal vents of the Mid-Atlantic Ridge.</title>
        <authorList>
            <person name="Abin C.A."/>
            <person name="Hollibaugh J.T."/>
        </authorList>
    </citation>
    <scope>NUCLEOTIDE SEQUENCE [LARGE SCALE GENOMIC DNA]</scope>
    <source>
        <strain evidence="14 15">BR</strain>
    </source>
</reference>
<keyword evidence="5 9" id="KW-0665">Pyrimidine biosynthesis</keyword>
<dbReference type="InterPro" id="IPR011060">
    <property type="entry name" value="RibuloseP-bd_barrel"/>
</dbReference>
<evidence type="ECO:0000256" key="9">
    <source>
        <dbReference type="HAMAP-Rule" id="MF_01200"/>
    </source>
</evidence>
<feature type="active site" description="Proton donor" evidence="9">
    <location>
        <position position="71"/>
    </location>
</feature>
<organism evidence="14 15">
    <name type="scientific">Vulcanibacillus modesticaldus</name>
    <dbReference type="NCBI Taxonomy" id="337097"/>
    <lineage>
        <taxon>Bacteria</taxon>
        <taxon>Bacillati</taxon>
        <taxon>Bacillota</taxon>
        <taxon>Bacilli</taxon>
        <taxon>Bacillales</taxon>
        <taxon>Bacillaceae</taxon>
        <taxon>Vulcanibacillus</taxon>
    </lineage>
</organism>
<dbReference type="Proteomes" id="UP000243739">
    <property type="component" value="Unassembled WGS sequence"/>
</dbReference>